<organism evidence="4 5">
    <name type="scientific">Sphaeroforma arctica JP610</name>
    <dbReference type="NCBI Taxonomy" id="667725"/>
    <lineage>
        <taxon>Eukaryota</taxon>
        <taxon>Ichthyosporea</taxon>
        <taxon>Ichthyophonida</taxon>
        <taxon>Sphaeroforma</taxon>
    </lineage>
</organism>
<dbReference type="RefSeq" id="XP_014152925.1">
    <property type="nucleotide sequence ID" value="XM_014297450.1"/>
</dbReference>
<dbReference type="PROSITE" id="PS50297">
    <property type="entry name" value="ANK_REP_REGION"/>
    <property type="match status" value="2"/>
</dbReference>
<keyword evidence="1" id="KW-0677">Repeat</keyword>
<keyword evidence="2 3" id="KW-0040">ANK repeat</keyword>
<dbReference type="GeneID" id="25909068"/>
<feature type="repeat" description="ANK" evidence="3">
    <location>
        <begin position="1"/>
        <end position="33"/>
    </location>
</feature>
<evidence type="ECO:0000313" key="4">
    <source>
        <dbReference type="EMBL" id="KNC79023.1"/>
    </source>
</evidence>
<feature type="non-terminal residue" evidence="4">
    <location>
        <position position="1"/>
    </location>
</feature>
<evidence type="ECO:0000256" key="2">
    <source>
        <dbReference type="ARBA" id="ARBA00023043"/>
    </source>
</evidence>
<sequence length="84" mass="8939">NGHTVLWHAIREGNLPLISLLLTRGANVKHKSKNGQSVLHRAVDVASAEIVSELLDHGVNVNDVITSGVDHVRAHVLACACTCS</sequence>
<gene>
    <name evidence="4" type="ORF">SARC_08564</name>
</gene>
<evidence type="ECO:0000256" key="3">
    <source>
        <dbReference type="PROSITE-ProRule" id="PRU00023"/>
    </source>
</evidence>
<dbReference type="PANTHER" id="PTHR24198">
    <property type="entry name" value="ANKYRIN REPEAT AND PROTEIN KINASE DOMAIN-CONTAINING PROTEIN"/>
    <property type="match status" value="1"/>
</dbReference>
<dbReference type="Proteomes" id="UP000054560">
    <property type="component" value="Unassembled WGS sequence"/>
</dbReference>
<dbReference type="PROSITE" id="PS50088">
    <property type="entry name" value="ANK_REPEAT"/>
    <property type="match status" value="2"/>
</dbReference>
<keyword evidence="5" id="KW-1185">Reference proteome</keyword>
<dbReference type="AlphaFoldDB" id="A0A0L0FST0"/>
<reference evidence="4 5" key="1">
    <citation type="submission" date="2011-02" db="EMBL/GenBank/DDBJ databases">
        <title>The Genome Sequence of Sphaeroforma arctica JP610.</title>
        <authorList>
            <consortium name="The Broad Institute Genome Sequencing Platform"/>
            <person name="Russ C."/>
            <person name="Cuomo C."/>
            <person name="Young S.K."/>
            <person name="Zeng Q."/>
            <person name="Gargeya S."/>
            <person name="Alvarado L."/>
            <person name="Berlin A."/>
            <person name="Chapman S.B."/>
            <person name="Chen Z."/>
            <person name="Freedman E."/>
            <person name="Gellesch M."/>
            <person name="Goldberg J."/>
            <person name="Griggs A."/>
            <person name="Gujja S."/>
            <person name="Heilman E."/>
            <person name="Heiman D."/>
            <person name="Howarth C."/>
            <person name="Mehta T."/>
            <person name="Neiman D."/>
            <person name="Pearson M."/>
            <person name="Roberts A."/>
            <person name="Saif S."/>
            <person name="Shea T."/>
            <person name="Shenoy N."/>
            <person name="Sisk P."/>
            <person name="Stolte C."/>
            <person name="Sykes S."/>
            <person name="White J."/>
            <person name="Yandava C."/>
            <person name="Burger G."/>
            <person name="Gray M.W."/>
            <person name="Holland P.W.H."/>
            <person name="King N."/>
            <person name="Lang F.B.F."/>
            <person name="Roger A.J."/>
            <person name="Ruiz-Trillo I."/>
            <person name="Haas B."/>
            <person name="Nusbaum C."/>
            <person name="Birren B."/>
        </authorList>
    </citation>
    <scope>NUCLEOTIDE SEQUENCE [LARGE SCALE GENOMIC DNA]</scope>
    <source>
        <strain evidence="4 5">JP610</strain>
    </source>
</reference>
<evidence type="ECO:0000313" key="5">
    <source>
        <dbReference type="Proteomes" id="UP000054560"/>
    </source>
</evidence>
<protein>
    <submittedName>
        <fullName evidence="4">Uncharacterized protein</fullName>
    </submittedName>
</protein>
<dbReference type="InterPro" id="IPR036770">
    <property type="entry name" value="Ankyrin_rpt-contain_sf"/>
</dbReference>
<dbReference type="EMBL" id="KQ242379">
    <property type="protein sequence ID" value="KNC79023.1"/>
    <property type="molecule type" value="Genomic_DNA"/>
</dbReference>
<evidence type="ECO:0000256" key="1">
    <source>
        <dbReference type="ARBA" id="ARBA00022737"/>
    </source>
</evidence>
<name>A0A0L0FST0_9EUKA</name>
<dbReference type="STRING" id="667725.A0A0L0FST0"/>
<dbReference type="InterPro" id="IPR002110">
    <property type="entry name" value="Ankyrin_rpt"/>
</dbReference>
<dbReference type="PANTHER" id="PTHR24198:SF165">
    <property type="entry name" value="ANKYRIN REPEAT-CONTAINING PROTEIN-RELATED"/>
    <property type="match status" value="1"/>
</dbReference>
<dbReference type="SMART" id="SM00248">
    <property type="entry name" value="ANK"/>
    <property type="match status" value="2"/>
</dbReference>
<proteinExistence type="predicted"/>
<accession>A0A0L0FST0</accession>
<dbReference type="Gene3D" id="1.25.40.20">
    <property type="entry name" value="Ankyrin repeat-containing domain"/>
    <property type="match status" value="1"/>
</dbReference>
<dbReference type="OrthoDB" id="194358at2759"/>
<dbReference type="SUPFAM" id="SSF48403">
    <property type="entry name" value="Ankyrin repeat"/>
    <property type="match status" value="1"/>
</dbReference>
<dbReference type="Pfam" id="PF12796">
    <property type="entry name" value="Ank_2"/>
    <property type="match status" value="1"/>
</dbReference>
<feature type="repeat" description="ANK" evidence="3">
    <location>
        <begin position="34"/>
        <end position="62"/>
    </location>
</feature>